<organism evidence="1">
    <name type="scientific">Arundo donax</name>
    <name type="common">Giant reed</name>
    <name type="synonym">Donax arundinaceus</name>
    <dbReference type="NCBI Taxonomy" id="35708"/>
    <lineage>
        <taxon>Eukaryota</taxon>
        <taxon>Viridiplantae</taxon>
        <taxon>Streptophyta</taxon>
        <taxon>Embryophyta</taxon>
        <taxon>Tracheophyta</taxon>
        <taxon>Spermatophyta</taxon>
        <taxon>Magnoliopsida</taxon>
        <taxon>Liliopsida</taxon>
        <taxon>Poales</taxon>
        <taxon>Poaceae</taxon>
        <taxon>PACMAD clade</taxon>
        <taxon>Arundinoideae</taxon>
        <taxon>Arundineae</taxon>
        <taxon>Arundo</taxon>
    </lineage>
</organism>
<evidence type="ECO:0000313" key="1">
    <source>
        <dbReference type="EMBL" id="JAD66253.1"/>
    </source>
</evidence>
<name>A0A0A9BVM6_ARUDO</name>
<accession>A0A0A9BVM6</accession>
<dbReference type="EMBL" id="GBRH01231642">
    <property type="protein sequence ID" value="JAD66253.1"/>
    <property type="molecule type" value="Transcribed_RNA"/>
</dbReference>
<protein>
    <submittedName>
        <fullName evidence="1">Uncharacterized protein</fullName>
    </submittedName>
</protein>
<sequence length="17" mass="2062">MSTERKKKAHFDLIMLN</sequence>
<reference evidence="1" key="1">
    <citation type="submission" date="2014-09" db="EMBL/GenBank/DDBJ databases">
        <authorList>
            <person name="Magalhaes I.L.F."/>
            <person name="Oliveira U."/>
            <person name="Santos F.R."/>
            <person name="Vidigal T.H.D.A."/>
            <person name="Brescovit A.D."/>
            <person name="Santos A.J."/>
        </authorList>
    </citation>
    <scope>NUCLEOTIDE SEQUENCE</scope>
    <source>
        <tissue evidence="1">Shoot tissue taken approximately 20 cm above the soil surface</tissue>
    </source>
</reference>
<reference evidence="1" key="2">
    <citation type="journal article" date="2015" name="Data Brief">
        <title>Shoot transcriptome of the giant reed, Arundo donax.</title>
        <authorList>
            <person name="Barrero R.A."/>
            <person name="Guerrero F.D."/>
            <person name="Moolhuijzen P."/>
            <person name="Goolsby J.A."/>
            <person name="Tidwell J."/>
            <person name="Bellgard S.E."/>
            <person name="Bellgard M.I."/>
        </authorList>
    </citation>
    <scope>NUCLEOTIDE SEQUENCE</scope>
    <source>
        <tissue evidence="1">Shoot tissue taken approximately 20 cm above the soil surface</tissue>
    </source>
</reference>
<proteinExistence type="predicted"/>
<dbReference type="AlphaFoldDB" id="A0A0A9BVM6"/>